<dbReference type="InterPro" id="IPR024752">
    <property type="entry name" value="Myb/SANT-like_dom"/>
</dbReference>
<evidence type="ECO:0000313" key="3">
    <source>
        <dbReference type="EMBL" id="CAL5068480.1"/>
    </source>
</evidence>
<proteinExistence type="predicted"/>
<dbReference type="Proteomes" id="UP001497457">
    <property type="component" value="Chromosome 5rd"/>
</dbReference>
<dbReference type="AlphaFoldDB" id="A0ABC9F3N8"/>
<feature type="region of interest" description="Disordered" evidence="1">
    <location>
        <begin position="179"/>
        <end position="243"/>
    </location>
</feature>
<accession>A0ABC9F3N8</accession>
<dbReference type="EMBL" id="OZ075115">
    <property type="protein sequence ID" value="CAL5068480.1"/>
    <property type="molecule type" value="Genomic_DNA"/>
</dbReference>
<protein>
    <recommendedName>
        <fullName evidence="2">Myb/SANT-like domain-containing protein</fullName>
    </recommendedName>
</protein>
<feature type="domain" description="Myb/SANT-like" evidence="2">
    <location>
        <begin position="48"/>
        <end position="141"/>
    </location>
</feature>
<evidence type="ECO:0000256" key="1">
    <source>
        <dbReference type="SAM" id="MobiDB-lite"/>
    </source>
</evidence>
<feature type="compositionally biased region" description="Acidic residues" evidence="1">
    <location>
        <begin position="182"/>
        <end position="198"/>
    </location>
</feature>
<gene>
    <name evidence="3" type="ORF">URODEC1_LOCUS101596</name>
</gene>
<evidence type="ECO:0000259" key="2">
    <source>
        <dbReference type="Pfam" id="PF12776"/>
    </source>
</evidence>
<dbReference type="PANTHER" id="PTHR47851">
    <property type="entry name" value="OS06G0588700 PROTEIN-RELATED"/>
    <property type="match status" value="1"/>
</dbReference>
<sequence length="337" mass="38145">MKARNGGCGRGCFSPHPAGGCCCCHSPHQCHAGDSKVEKKPGKVQAKWDHFAAKHFNEICVEEVLAYNRPLQCLNSLGYANLVRKFKERTNRFYTQEQMKNRWDSLRKKYTQWKSLNAKAARFERNPLTGCIVADDDWWEEQNAAMPGCATFKTSPLEHEDLLQIMFEATSVTNGTAYVPGFDDDAHEGDGQGNDDIDGQVGSEGDGEDGSGIPMVTPNYDNRGMEKRPAPDFSPKGKKKKRTFRDQCLKRLVDAYELRAQSGKNSATSQVVDHVRIEIATMLDQVIKDGADEGSDEHFYATQLLIKKEYRDVFITLKTTNGRLSWLRRTWEDRKKH</sequence>
<name>A0ABC9F3N8_9POAL</name>
<dbReference type="PANTHER" id="PTHR47851:SF8">
    <property type="entry name" value="NO APICAL MERISTEM-ASSOCIATED C-TERMINAL DOMAIN-CONTAINING PROTEIN"/>
    <property type="match status" value="1"/>
</dbReference>
<dbReference type="Pfam" id="PF12776">
    <property type="entry name" value="Myb_DNA-bind_3"/>
    <property type="match status" value="1"/>
</dbReference>
<evidence type="ECO:0000313" key="4">
    <source>
        <dbReference type="Proteomes" id="UP001497457"/>
    </source>
</evidence>
<reference evidence="3" key="1">
    <citation type="submission" date="2024-10" db="EMBL/GenBank/DDBJ databases">
        <authorList>
            <person name="Ryan C."/>
        </authorList>
    </citation>
    <scope>NUCLEOTIDE SEQUENCE [LARGE SCALE GENOMIC DNA]</scope>
</reference>
<organism evidence="3 4">
    <name type="scientific">Urochloa decumbens</name>
    <dbReference type="NCBI Taxonomy" id="240449"/>
    <lineage>
        <taxon>Eukaryota</taxon>
        <taxon>Viridiplantae</taxon>
        <taxon>Streptophyta</taxon>
        <taxon>Embryophyta</taxon>
        <taxon>Tracheophyta</taxon>
        <taxon>Spermatophyta</taxon>
        <taxon>Magnoliopsida</taxon>
        <taxon>Liliopsida</taxon>
        <taxon>Poales</taxon>
        <taxon>Poaceae</taxon>
        <taxon>PACMAD clade</taxon>
        <taxon>Panicoideae</taxon>
        <taxon>Panicodae</taxon>
        <taxon>Paniceae</taxon>
        <taxon>Melinidinae</taxon>
        <taxon>Urochloa</taxon>
    </lineage>
</organism>
<keyword evidence="4" id="KW-1185">Reference proteome</keyword>